<evidence type="ECO:0008006" key="3">
    <source>
        <dbReference type="Google" id="ProtNLM"/>
    </source>
</evidence>
<dbReference type="Proteomes" id="UP000537204">
    <property type="component" value="Unassembled WGS sequence"/>
</dbReference>
<dbReference type="AlphaFoldDB" id="A0A7W9DXQ6"/>
<organism evidence="1 2">
    <name type="scientific">Pedobacter cryoconitis</name>
    <dbReference type="NCBI Taxonomy" id="188932"/>
    <lineage>
        <taxon>Bacteria</taxon>
        <taxon>Pseudomonadati</taxon>
        <taxon>Bacteroidota</taxon>
        <taxon>Sphingobacteriia</taxon>
        <taxon>Sphingobacteriales</taxon>
        <taxon>Sphingobacteriaceae</taxon>
        <taxon>Pedobacter</taxon>
    </lineage>
</organism>
<evidence type="ECO:0000313" key="1">
    <source>
        <dbReference type="EMBL" id="MBB5634419.1"/>
    </source>
</evidence>
<dbReference type="RefSeq" id="WP_183878213.1">
    <property type="nucleotide sequence ID" value="NZ_JACHCD010000002.1"/>
</dbReference>
<dbReference type="EMBL" id="JACHCE010000001">
    <property type="protein sequence ID" value="MBB5634419.1"/>
    <property type="molecule type" value="Genomic_DNA"/>
</dbReference>
<evidence type="ECO:0000313" key="2">
    <source>
        <dbReference type="Proteomes" id="UP000537204"/>
    </source>
</evidence>
<proteinExistence type="predicted"/>
<sequence>MNLPSFKQVNLKKVKKEVREGFNHLSEGGFKQVFNQIDQLNIKKGVDTLGIDSFINQCALLAAGSGLITGVGGIGTMLIGTPLDILNIIAQQFRVTLAISYHYTGKYKINFDDFFKIVATSVKADTKLALSKNVMEEVAEKILMGLGTKASRRLIPVVGGVIGGTVNYMFIKGIAKELKEREY</sequence>
<accession>A0A7W9DXQ6</accession>
<name>A0A7W9DXQ6_9SPHI</name>
<reference evidence="1 2" key="1">
    <citation type="submission" date="2020-08" db="EMBL/GenBank/DDBJ databases">
        <title>Genomic Encyclopedia of Type Strains, Phase IV (KMG-V): Genome sequencing to study the core and pangenomes of soil and plant-associated prokaryotes.</title>
        <authorList>
            <person name="Whitman W."/>
        </authorList>
    </citation>
    <scope>NUCLEOTIDE SEQUENCE [LARGE SCALE GENOMIC DNA]</scope>
    <source>
        <strain evidence="1 2">S3M1</strain>
    </source>
</reference>
<protein>
    <recommendedName>
        <fullName evidence="3">EcsC family protein</fullName>
    </recommendedName>
</protein>
<gene>
    <name evidence="1" type="ORF">HDE68_000304</name>
</gene>
<comment type="caution">
    <text evidence="1">The sequence shown here is derived from an EMBL/GenBank/DDBJ whole genome shotgun (WGS) entry which is preliminary data.</text>
</comment>